<dbReference type="PROSITE" id="PS50970">
    <property type="entry name" value="HCY"/>
    <property type="match status" value="1"/>
</dbReference>
<gene>
    <name evidence="10" type="ORF">Q3M24_16700</name>
</gene>
<dbReference type="SUPFAM" id="SSF51730">
    <property type="entry name" value="FAD-linked oxidoreductase"/>
    <property type="match status" value="1"/>
</dbReference>
<dbReference type="GO" id="GO:0032259">
    <property type="term" value="P:methylation"/>
    <property type="evidence" value="ECO:0007669"/>
    <property type="project" value="UniProtKB-KW"/>
</dbReference>
<dbReference type="GO" id="GO:0046872">
    <property type="term" value="F:metal ion binding"/>
    <property type="evidence" value="ECO:0007669"/>
    <property type="project" value="UniProtKB-KW"/>
</dbReference>
<comment type="pathway">
    <text evidence="2">One-carbon metabolism; tetrahydrofolate interconversion.</text>
</comment>
<evidence type="ECO:0000256" key="5">
    <source>
        <dbReference type="ARBA" id="ARBA00022679"/>
    </source>
</evidence>
<name>A0AAU8LSU2_9BACT</name>
<dbReference type="GO" id="GO:0004489">
    <property type="term" value="F:methylenetetrahydrofolate reductase [NAD(P)H] activity"/>
    <property type="evidence" value="ECO:0007669"/>
    <property type="project" value="UniProtKB-EC"/>
</dbReference>
<dbReference type="KEGG" id="eaj:Q3M24_16700"/>
<dbReference type="NCBIfam" id="NF006396">
    <property type="entry name" value="PRK08645.1"/>
    <property type="match status" value="1"/>
</dbReference>
<feature type="binding site" evidence="8">
    <location>
        <position position="209"/>
    </location>
    <ligand>
        <name>Zn(2+)</name>
        <dbReference type="ChEBI" id="CHEBI:29105"/>
    </ligand>
</feature>
<evidence type="ECO:0000259" key="9">
    <source>
        <dbReference type="PROSITE" id="PS50970"/>
    </source>
</evidence>
<dbReference type="Gene3D" id="3.20.20.330">
    <property type="entry name" value="Homocysteine-binding-like domain"/>
    <property type="match status" value="1"/>
</dbReference>
<keyword evidence="6" id="KW-0274">FAD</keyword>
<dbReference type="PANTHER" id="PTHR11103">
    <property type="entry name" value="SLR1189 PROTEIN"/>
    <property type="match status" value="1"/>
</dbReference>
<evidence type="ECO:0000256" key="3">
    <source>
        <dbReference type="ARBA" id="ARBA00022603"/>
    </source>
</evidence>
<evidence type="ECO:0000256" key="7">
    <source>
        <dbReference type="ARBA" id="ARBA00023002"/>
    </source>
</evidence>
<proteinExistence type="predicted"/>
<dbReference type="EC" id="2.1.1.10" evidence="10"/>
<keyword evidence="8" id="KW-0479">Metal-binding</keyword>
<reference evidence="10" key="1">
    <citation type="journal article" date="2024" name="Syst. Appl. Microbiol.">
        <title>First single-strain enrichments of Electrothrix cable bacteria, description of E. aestuarii sp. nov. and E. rattekaaiensis sp. nov., and proposal of a cable bacteria taxonomy following the rules of the SeqCode.</title>
        <authorList>
            <person name="Plum-Jensen L.E."/>
            <person name="Schramm A."/>
            <person name="Marshall I.P.G."/>
        </authorList>
    </citation>
    <scope>NUCLEOTIDE SEQUENCE</scope>
    <source>
        <strain evidence="10">Rat1</strain>
    </source>
</reference>
<keyword evidence="4" id="KW-0285">Flavoprotein</keyword>
<feature type="domain" description="Hcy-binding" evidence="9">
    <location>
        <begin position="2"/>
        <end position="291"/>
    </location>
</feature>
<dbReference type="InterPro" id="IPR029041">
    <property type="entry name" value="FAD-linked_oxidoreductase-like"/>
</dbReference>
<evidence type="ECO:0000256" key="2">
    <source>
        <dbReference type="ARBA" id="ARBA00004777"/>
    </source>
</evidence>
<dbReference type="Pfam" id="PF02219">
    <property type="entry name" value="MTHFR"/>
    <property type="match status" value="1"/>
</dbReference>
<dbReference type="InterPro" id="IPR003726">
    <property type="entry name" value="HCY_dom"/>
</dbReference>
<evidence type="ECO:0000256" key="8">
    <source>
        <dbReference type="PROSITE-ProRule" id="PRU00333"/>
    </source>
</evidence>
<dbReference type="CDD" id="cd00537">
    <property type="entry name" value="MTHFR"/>
    <property type="match status" value="1"/>
</dbReference>
<keyword evidence="8" id="KW-0862">Zinc</keyword>
<dbReference type="GO" id="GO:0006555">
    <property type="term" value="P:methionine metabolic process"/>
    <property type="evidence" value="ECO:0007669"/>
    <property type="project" value="InterPro"/>
</dbReference>
<dbReference type="Gene3D" id="3.20.20.220">
    <property type="match status" value="1"/>
</dbReference>
<keyword evidence="5 8" id="KW-0808">Transferase</keyword>
<dbReference type="InterPro" id="IPR036589">
    <property type="entry name" value="HCY_dom_sf"/>
</dbReference>
<comment type="cofactor">
    <cofactor evidence="1">
        <name>FAD</name>
        <dbReference type="ChEBI" id="CHEBI:57692"/>
    </cofactor>
</comment>
<evidence type="ECO:0000256" key="1">
    <source>
        <dbReference type="ARBA" id="ARBA00001974"/>
    </source>
</evidence>
<comment type="cofactor">
    <cofactor evidence="8">
        <name>Zn(2+)</name>
        <dbReference type="ChEBI" id="CHEBI:29105"/>
    </cofactor>
</comment>
<reference evidence="10" key="2">
    <citation type="submission" date="2024-06" db="EMBL/GenBank/DDBJ databases">
        <authorList>
            <person name="Plum-Jensen L.E."/>
            <person name="Schramm A."/>
            <person name="Marshall I.P.G."/>
        </authorList>
    </citation>
    <scope>NUCLEOTIDE SEQUENCE</scope>
    <source>
        <strain evidence="10">Rat1</strain>
    </source>
</reference>
<protein>
    <submittedName>
        <fullName evidence="10">Bifunctional homocysteine S-methyltransferase/methylenetetrahydrofolate reductase</fullName>
        <ecNumber evidence="10">1.5.1.20</ecNumber>
        <ecNumber evidence="10">2.1.1.10</ecNumber>
    </submittedName>
</protein>
<organism evidence="10">
    <name type="scientific">Candidatus Electrothrix aestuarii</name>
    <dbReference type="NCBI Taxonomy" id="3062594"/>
    <lineage>
        <taxon>Bacteria</taxon>
        <taxon>Pseudomonadati</taxon>
        <taxon>Thermodesulfobacteriota</taxon>
        <taxon>Desulfobulbia</taxon>
        <taxon>Desulfobulbales</taxon>
        <taxon>Desulfobulbaceae</taxon>
        <taxon>Candidatus Electrothrix</taxon>
    </lineage>
</organism>
<dbReference type="SUPFAM" id="SSF82282">
    <property type="entry name" value="Homocysteine S-methyltransferase"/>
    <property type="match status" value="1"/>
</dbReference>
<dbReference type="EC" id="1.5.1.20" evidence="10"/>
<keyword evidence="3 8" id="KW-0489">Methyltransferase</keyword>
<evidence type="ECO:0000313" key="10">
    <source>
        <dbReference type="EMBL" id="XCN71930.1"/>
    </source>
</evidence>
<feature type="binding site" evidence="8">
    <location>
        <position position="276"/>
    </location>
    <ligand>
        <name>Zn(2+)</name>
        <dbReference type="ChEBI" id="CHEBI:29105"/>
    </ligand>
</feature>
<sequence>MKPPFIEYIHDHVVLADGALGSYLFERGVERGRNLDLLNVQAPDIIFSAHEEYIRSGSQLIETNTFGANRFKLRESGAEERVEEINRIGAKIAVKAAGHQVYVAGSVGPSGINFPCDDEEFSTDDIRESLREQIRGLALGGVDVLIVETYSSLCEILLAIEVARSEAPDLPLIGQMVFPAREMSVQGEDALLCGRAMIKAGADIVGTNCGRGIDAMVSAIDRMSTLAGEGIPLSAFPNAGMPEVVGHRMIYPAQPGYMASRAKEMIRKGVHLIGGCCGTIPAHIQEFRSVLKIKPVRIQVREVKVKEKVQENITQENRNGGFLENLQPGRLPIIAELDPPTHLDVEPVLTGAERLTEAGVDAISLGENPLAILRAGNLGMASLIRQRTGVQTIIHQTGRDLNALGLQSRMMEAHLLGIEAVLAVSGDSAAGTDQPGVSGVFDLRSAGLIRMLDSLNRGVNMAGSPLRQQANFSIGAAFSFRPASPDLQIRRLEKKVAFGARYAMTQPLFSADEVEQMMEQVQHINILMFPGIFPLISSRNAEFLHNEVPGIDVPADLRKRLASFAEVADQRKAALEYTAELVEKISSFIDGLYLISPLNKWDITLDFVVQARQAGWKGSGRVKAFKTASL</sequence>
<feature type="binding site" evidence="8">
    <location>
        <position position="277"/>
    </location>
    <ligand>
        <name>Zn(2+)</name>
        <dbReference type="ChEBI" id="CHEBI:29105"/>
    </ligand>
</feature>
<accession>A0AAU8LSU2</accession>
<keyword evidence="7 10" id="KW-0560">Oxidoreductase</keyword>
<dbReference type="EMBL" id="CP159373">
    <property type="protein sequence ID" value="XCN71930.1"/>
    <property type="molecule type" value="Genomic_DNA"/>
</dbReference>
<dbReference type="InterPro" id="IPR003171">
    <property type="entry name" value="Mehydrof_redctse-like"/>
</dbReference>
<dbReference type="PANTHER" id="PTHR11103:SF18">
    <property type="entry name" value="SLR1189 PROTEIN"/>
    <property type="match status" value="1"/>
</dbReference>
<evidence type="ECO:0000256" key="6">
    <source>
        <dbReference type="ARBA" id="ARBA00022827"/>
    </source>
</evidence>
<dbReference type="AlphaFoldDB" id="A0AAU8LSU2"/>
<dbReference type="Pfam" id="PF02574">
    <property type="entry name" value="S-methyl_trans"/>
    <property type="match status" value="1"/>
</dbReference>
<evidence type="ECO:0000256" key="4">
    <source>
        <dbReference type="ARBA" id="ARBA00022630"/>
    </source>
</evidence>
<dbReference type="GO" id="GO:0008168">
    <property type="term" value="F:methyltransferase activity"/>
    <property type="evidence" value="ECO:0007669"/>
    <property type="project" value="UniProtKB-UniRule"/>
</dbReference>